<keyword evidence="3" id="KW-1134">Transmembrane beta strand</keyword>
<keyword evidence="8" id="KW-0675">Receptor</keyword>
<feature type="domain" description="TonB-dependent transporter Oar-like beta-barrel" evidence="7">
    <location>
        <begin position="370"/>
        <end position="904"/>
    </location>
</feature>
<proteinExistence type="predicted"/>
<evidence type="ECO:0000259" key="7">
    <source>
        <dbReference type="Pfam" id="PF25183"/>
    </source>
</evidence>
<dbReference type="HOGENOM" id="CLU_006298_3_0_0"/>
<dbReference type="Pfam" id="PF13620">
    <property type="entry name" value="CarboxypepD_reg"/>
    <property type="match status" value="1"/>
</dbReference>
<protein>
    <submittedName>
        <fullName evidence="8">TonB-dependent receptor</fullName>
    </submittedName>
</protein>
<keyword evidence="9" id="KW-1185">Reference proteome</keyword>
<dbReference type="PANTHER" id="PTHR30069">
    <property type="entry name" value="TONB-DEPENDENT OUTER MEMBRANE RECEPTOR"/>
    <property type="match status" value="1"/>
</dbReference>
<keyword evidence="5" id="KW-0472">Membrane</keyword>
<dbReference type="GO" id="GO:0009279">
    <property type="term" value="C:cell outer membrane"/>
    <property type="evidence" value="ECO:0007669"/>
    <property type="project" value="UniProtKB-SubCell"/>
</dbReference>
<dbReference type="Pfam" id="PF25183">
    <property type="entry name" value="OMP_b-brl_4"/>
    <property type="match status" value="1"/>
</dbReference>
<dbReference type="SUPFAM" id="SSF49464">
    <property type="entry name" value="Carboxypeptidase regulatory domain-like"/>
    <property type="match status" value="1"/>
</dbReference>
<organism evidence="8 9">
    <name type="scientific">Terriglobus saanensis (strain ATCC BAA-1853 / DSM 23119 / SP1PR4)</name>
    <dbReference type="NCBI Taxonomy" id="401053"/>
    <lineage>
        <taxon>Bacteria</taxon>
        <taxon>Pseudomonadati</taxon>
        <taxon>Acidobacteriota</taxon>
        <taxon>Terriglobia</taxon>
        <taxon>Terriglobales</taxon>
        <taxon>Acidobacteriaceae</taxon>
        <taxon>Terriglobus</taxon>
    </lineage>
</organism>
<dbReference type="InterPro" id="IPR039426">
    <property type="entry name" value="TonB-dep_rcpt-like"/>
</dbReference>
<comment type="subcellular location">
    <subcellularLocation>
        <location evidence="1">Cell outer membrane</location>
        <topology evidence="1">Multi-pass membrane protein</topology>
    </subcellularLocation>
</comment>
<dbReference type="OrthoDB" id="97893at2"/>
<evidence type="ECO:0000256" key="1">
    <source>
        <dbReference type="ARBA" id="ARBA00004571"/>
    </source>
</evidence>
<evidence type="ECO:0000256" key="5">
    <source>
        <dbReference type="ARBA" id="ARBA00023136"/>
    </source>
</evidence>
<dbReference type="SUPFAM" id="SSF56935">
    <property type="entry name" value="Porins"/>
    <property type="match status" value="1"/>
</dbReference>
<evidence type="ECO:0000256" key="2">
    <source>
        <dbReference type="ARBA" id="ARBA00022448"/>
    </source>
</evidence>
<dbReference type="Gene3D" id="2.60.40.1120">
    <property type="entry name" value="Carboxypeptidase-like, regulatory domain"/>
    <property type="match status" value="1"/>
</dbReference>
<dbReference type="InterPro" id="IPR057601">
    <property type="entry name" value="Oar-like_b-barrel"/>
</dbReference>
<dbReference type="GO" id="GO:0015344">
    <property type="term" value="F:siderophore uptake transmembrane transporter activity"/>
    <property type="evidence" value="ECO:0007669"/>
    <property type="project" value="TreeGrafter"/>
</dbReference>
<sequence length="980" mass="106841">MHPFSRASRHFCDFAFPLVRKLRTICCLLLFLCYLTVQGSAQTLTGTIQGTAVDSTGAAIPGATVTVASPALITGKRVMAADAEGFYKFLELAPGTYTLRVESPGYSVYVTTNITVNSAVTVTADSKLATGSVTEEIVVNGSAVSIDTENVASQAVLGQQLLEGIPAGRSPWAEANLVPSVMPSGRDVGGSTGMQASTMVVHGSTVADQRFMIDGVNVNWPGSGGGSTAIYYDQGMFQEINYRIGALPAEIGQSGVYMNMVTKDGGNQIHGTIFANGAGKGMQSDNIGNGSLRALLLKNVTASQQTNPSLELGNPITINYDYNGQIGGPLLRDKLWWFGSFRWWKVNNIVSGAFNPDATSAINDNLIANEMVKFSYQLNPKNKLSAMYSRNQKNRYHRRNSPPYFTTDKASWLQNQPGSTSILKWIYMPTSKWVIDSGVGFMHLKYPQRYQKDVVATDISITDSALSTLINAAPYSYVNPTWRLALDTSASTVINRGFGTHSIKFGAEFSHDYYAQIYKANGDLQGVMINGKVSTVTLYNTPINQQTNNLDMLAFYGQDNWKIANRLTFDLGLRWEFLHGYIPAQHADQGRFFTSYPKTTAAVDNVPNWKNFTPRLGVSWDITGRGTTVIKASLSKYMQGVAMNVVTAVNPLGFSNASVVWKADSNGNGIPDFYGTGDSRNEFDPGASNGLTGGATTKLDPAVRRPNSWEQSLGVDQRLPYGIVLSVSGWHRSTSDQIGRFNDAVPTSGYTPIATTNPAGGTFTIFNQSLATKGLVNYRLMNSPLLNFEYRGIDVNVQKSMSHHWLVNGGVTFSRLRGATTGDVGTTLDDLNNPNNNINRTSVLSYDTPVQLKLASVYQLPKGFELSGNFQHATGFPYAMTYSYTTAILGTTLNQTTQSVTVAPAGANRLPDFNLLDMRLSNNIKWRDRYTFKPEFDVYNLNNSAAVQTVNQSYNSAALARNPTAVLPPRLFKVGIQFLF</sequence>
<evidence type="ECO:0000313" key="9">
    <source>
        <dbReference type="Proteomes" id="UP000006844"/>
    </source>
</evidence>
<dbReference type="Proteomes" id="UP000006844">
    <property type="component" value="Chromosome"/>
</dbReference>
<evidence type="ECO:0000256" key="3">
    <source>
        <dbReference type="ARBA" id="ARBA00022452"/>
    </source>
</evidence>
<dbReference type="STRING" id="401053.AciPR4_3363"/>
<name>E8V8T0_TERSS</name>
<keyword evidence="6" id="KW-0998">Cell outer membrane</keyword>
<dbReference type="KEGG" id="tsa:AciPR4_3363"/>
<dbReference type="Gene3D" id="2.40.170.20">
    <property type="entry name" value="TonB-dependent receptor, beta-barrel domain"/>
    <property type="match status" value="1"/>
</dbReference>
<dbReference type="AlphaFoldDB" id="E8V8T0"/>
<dbReference type="InterPro" id="IPR008969">
    <property type="entry name" value="CarboxyPept-like_regulatory"/>
</dbReference>
<dbReference type="EMBL" id="CP002467">
    <property type="protein sequence ID" value="ADV84117.1"/>
    <property type="molecule type" value="Genomic_DNA"/>
</dbReference>
<dbReference type="PANTHER" id="PTHR30069:SF46">
    <property type="entry name" value="OAR PROTEIN"/>
    <property type="match status" value="1"/>
</dbReference>
<dbReference type="GO" id="GO:0044718">
    <property type="term" value="P:siderophore transmembrane transport"/>
    <property type="evidence" value="ECO:0007669"/>
    <property type="project" value="TreeGrafter"/>
</dbReference>
<evidence type="ECO:0000256" key="4">
    <source>
        <dbReference type="ARBA" id="ARBA00022692"/>
    </source>
</evidence>
<evidence type="ECO:0000256" key="6">
    <source>
        <dbReference type="ARBA" id="ARBA00023237"/>
    </source>
</evidence>
<keyword evidence="2" id="KW-0813">Transport</keyword>
<gene>
    <name evidence="8" type="ordered locus">AciPR4_3363</name>
</gene>
<dbReference type="InterPro" id="IPR036942">
    <property type="entry name" value="Beta-barrel_TonB_sf"/>
</dbReference>
<keyword evidence="4" id="KW-0812">Transmembrane</keyword>
<reference evidence="8 9" key="1">
    <citation type="journal article" date="2012" name="Stand. Genomic Sci.">
        <title>Complete genome sequence of Terriglobus saanensis type strain SP1PR4(T), an Acidobacteria from tundra soil.</title>
        <authorList>
            <person name="Rawat S.R."/>
            <person name="Mannisto M.K."/>
            <person name="Starovoytov V."/>
            <person name="Goodwin L."/>
            <person name="Nolan M."/>
            <person name="Hauser L."/>
            <person name="Land M."/>
            <person name="Davenport K.W."/>
            <person name="Woyke T."/>
            <person name="Haggblom M.M."/>
        </authorList>
    </citation>
    <scope>NUCLEOTIDE SEQUENCE</scope>
    <source>
        <strain evidence="9">ATCC BAA-1853 / DSM 23119 / SP1PR4</strain>
    </source>
</reference>
<dbReference type="eggNOG" id="COG4771">
    <property type="taxonomic scope" value="Bacteria"/>
</dbReference>
<evidence type="ECO:0000313" key="8">
    <source>
        <dbReference type="EMBL" id="ADV84117.1"/>
    </source>
</evidence>
<accession>E8V8T0</accession>